<comment type="cofactor">
    <cofactor evidence="12 13 14">
        <name>Zn(2+)</name>
        <dbReference type="ChEBI" id="CHEBI:29105"/>
    </cofactor>
    <text evidence="12 13 14">Binds 1 zinc ion per monomer.</text>
</comment>
<comment type="domain">
    <text evidence="12">Contains an N-terminal zinc-binding domain, a central core domain that contains the primase activity, and a C-terminal DnaB-binding domain.</text>
</comment>
<keyword evidence="6 12" id="KW-0479">Metal-binding</keyword>
<dbReference type="InterPro" id="IPR050219">
    <property type="entry name" value="DnaG_primase"/>
</dbReference>
<comment type="subunit">
    <text evidence="12">Monomer. Interacts with DnaB.</text>
</comment>
<evidence type="ECO:0000256" key="7">
    <source>
        <dbReference type="ARBA" id="ARBA00022771"/>
    </source>
</evidence>
<dbReference type="PROSITE" id="PS50880">
    <property type="entry name" value="TOPRIM"/>
    <property type="match status" value="1"/>
</dbReference>
<dbReference type="GO" id="GO:1990077">
    <property type="term" value="C:primosome complex"/>
    <property type="evidence" value="ECO:0007669"/>
    <property type="project" value="UniProtKB-KW"/>
</dbReference>
<proteinExistence type="inferred from homology"/>
<dbReference type="InterPro" id="IPR030846">
    <property type="entry name" value="DnaG_bac"/>
</dbReference>
<dbReference type="GO" id="GO:0005737">
    <property type="term" value="C:cytoplasm"/>
    <property type="evidence" value="ECO:0007669"/>
    <property type="project" value="TreeGrafter"/>
</dbReference>
<keyword evidence="7 12" id="KW-0863">Zinc-finger</keyword>
<evidence type="ECO:0000256" key="2">
    <source>
        <dbReference type="ARBA" id="ARBA00022515"/>
    </source>
</evidence>
<dbReference type="FunFam" id="3.90.580.10:FF:000001">
    <property type="entry name" value="DNA primase"/>
    <property type="match status" value="1"/>
</dbReference>
<keyword evidence="1 12" id="KW-0240">DNA-directed RNA polymerase</keyword>
<feature type="coiled-coil region" evidence="15">
    <location>
        <begin position="411"/>
        <end position="442"/>
    </location>
</feature>
<keyword evidence="11 12" id="KW-0804">Transcription</keyword>
<evidence type="ECO:0000256" key="6">
    <source>
        <dbReference type="ARBA" id="ARBA00022723"/>
    </source>
</evidence>
<dbReference type="Pfam" id="PF13155">
    <property type="entry name" value="Toprim_2"/>
    <property type="match status" value="1"/>
</dbReference>
<dbReference type="PANTHER" id="PTHR30313:SF2">
    <property type="entry name" value="DNA PRIMASE"/>
    <property type="match status" value="1"/>
</dbReference>
<evidence type="ECO:0000313" key="18">
    <source>
        <dbReference type="Proteomes" id="UP000007394"/>
    </source>
</evidence>
<dbReference type="HOGENOM" id="CLU_013501_3_3_10"/>
<dbReference type="Gene3D" id="3.90.580.10">
    <property type="entry name" value="Zinc finger, CHC2-type domain"/>
    <property type="match status" value="1"/>
</dbReference>
<dbReference type="RefSeq" id="WP_014559194.1">
    <property type="nucleotide sequence ID" value="NC_017464.1"/>
</dbReference>
<dbReference type="eggNOG" id="COG0358">
    <property type="taxonomic scope" value="Bacteria"/>
</dbReference>
<dbReference type="Pfam" id="PF08275">
    <property type="entry name" value="DNAG_N"/>
    <property type="match status" value="1"/>
</dbReference>
<dbReference type="KEGG" id="ial:IALB_0323"/>
<evidence type="ECO:0000259" key="16">
    <source>
        <dbReference type="PROSITE" id="PS50880"/>
    </source>
</evidence>
<evidence type="ECO:0000256" key="10">
    <source>
        <dbReference type="ARBA" id="ARBA00023125"/>
    </source>
</evidence>
<dbReference type="PATRIC" id="fig|945713.3.peg.323"/>
<name>I0AGC8_IGNAJ</name>
<comment type="similarity">
    <text evidence="12 13">Belongs to the DnaG primase family.</text>
</comment>
<dbReference type="GO" id="GO:0003899">
    <property type="term" value="F:DNA-directed RNA polymerase activity"/>
    <property type="evidence" value="ECO:0007669"/>
    <property type="project" value="UniProtKB-UniRule"/>
</dbReference>
<keyword evidence="9" id="KW-0460">Magnesium</keyword>
<evidence type="ECO:0000256" key="11">
    <source>
        <dbReference type="ARBA" id="ARBA00023163"/>
    </source>
</evidence>
<dbReference type="EC" id="2.7.7.101" evidence="12"/>
<gene>
    <name evidence="12 17" type="primary">dnaG</name>
    <name evidence="17" type="ordered locus">IALB_0323</name>
</gene>
<sequence length="625" mass="72239">MRISESKIEEIRNAANIVDVVSEYVQLRKRGRNYIGLCPFHSEKTPSFTVSDEKQIYHCFGCHNGGNVFKFLMEYKKISFVEAVQELADQYGIELNFDDSIPEGQSEQETLFDINTEVARYFSNNLLNDDEGQIAREYFQKRNIKVQTMRAFGLGYALNGWENLVSFLKQKNIDLEKALQLGLIGRNKDGRVYDKLAGRIIFPIFSPNGRVVAFAGRKLREDDTGAKYINSPESIIYVKGRVLYGLSFAKDEIRKLDKAIIVEGYMDLISLYQAGIKNVVAVSGTALTDEQAQLLSRYTKNVVLLFDADTAGIAASMRSIEILLRKDFDVKIATLPAGEDPDSFVNKYGKEEFEETIKRAENFLEYQTAYFEKQGMFVDPTKAAEAIRELVKPIAIIDDELKRNILIKAISKKFNLREKLLEKELEKALEQEKKIARTQTQRIYKEENISQKVLIPEKIKSIPPQFYNIEKEIIKLLFENDSVIIELILQHIEQENLELEIHRTVFEKIKTYFSEQGNSNPADLISLFDDETQAYLREITIEQHTLSHTWFEKHPSINSENNLYRYAADIITKFRQLHIELKISENQKAIENADSEEIALNLMRENQELERKKREIKIEVHGQNF</sequence>
<feature type="zinc finger region" description="CHC2-type" evidence="12 14">
    <location>
        <begin position="38"/>
        <end position="62"/>
    </location>
</feature>
<dbReference type="CDD" id="cd03364">
    <property type="entry name" value="TOPRIM_DnaG_primases"/>
    <property type="match status" value="1"/>
</dbReference>
<dbReference type="InterPro" id="IPR006171">
    <property type="entry name" value="TOPRIM_dom"/>
</dbReference>
<dbReference type="InterPro" id="IPR036977">
    <property type="entry name" value="DNA_primase_Znf_CHC2"/>
</dbReference>
<dbReference type="InterPro" id="IPR013264">
    <property type="entry name" value="DNAG_N"/>
</dbReference>
<feature type="coiled-coil region" evidence="15">
    <location>
        <begin position="592"/>
        <end position="619"/>
    </location>
</feature>
<dbReference type="Gene3D" id="3.90.980.10">
    <property type="entry name" value="DNA primase, catalytic core, N-terminal domain"/>
    <property type="match status" value="1"/>
</dbReference>
<dbReference type="HAMAP" id="MF_00974">
    <property type="entry name" value="DNA_primase_DnaG"/>
    <property type="match status" value="1"/>
</dbReference>
<dbReference type="Proteomes" id="UP000007394">
    <property type="component" value="Chromosome"/>
</dbReference>
<dbReference type="NCBIfam" id="TIGR01391">
    <property type="entry name" value="dnaG"/>
    <property type="match status" value="1"/>
</dbReference>
<dbReference type="Pfam" id="PF01807">
    <property type="entry name" value="Zn_ribbon_DnaG"/>
    <property type="match status" value="1"/>
</dbReference>
<dbReference type="SUPFAM" id="SSF57783">
    <property type="entry name" value="Zinc beta-ribbon"/>
    <property type="match status" value="1"/>
</dbReference>
<dbReference type="GO" id="GO:0003677">
    <property type="term" value="F:DNA binding"/>
    <property type="evidence" value="ECO:0007669"/>
    <property type="project" value="UniProtKB-KW"/>
</dbReference>
<evidence type="ECO:0000256" key="5">
    <source>
        <dbReference type="ARBA" id="ARBA00022705"/>
    </source>
</evidence>
<dbReference type="FunFam" id="3.40.1360.10:FF:000002">
    <property type="entry name" value="DNA primase"/>
    <property type="match status" value="1"/>
</dbReference>
<dbReference type="Gene3D" id="1.10.860.10">
    <property type="entry name" value="DNAb Helicase, Chain A"/>
    <property type="match status" value="1"/>
</dbReference>
<evidence type="ECO:0000256" key="13">
    <source>
        <dbReference type="PIRNR" id="PIRNR002811"/>
    </source>
</evidence>
<keyword evidence="3 12" id="KW-0808">Transferase</keyword>
<keyword evidence="2 12" id="KW-0639">Primosome</keyword>
<reference evidence="17 18" key="1">
    <citation type="journal article" date="2012" name="Front. Microbiol.">
        <title>Complete genome of Ignavibacterium album, a metabolically versatile, flagellated, facultative anaerobe from the phylum Chlorobi.</title>
        <authorList>
            <person name="Liu Z."/>
            <person name="Frigaard N.-U."/>
            <person name="Vogl K."/>
            <person name="Iino T."/>
            <person name="Ohkuma M."/>
            <person name="Overmann J."/>
            <person name="Bryant D.A."/>
        </authorList>
    </citation>
    <scope>NUCLEOTIDE SEQUENCE [LARGE SCALE GENOMIC DNA]</scope>
    <source>
        <strain evidence="18">DSM 19864 / JCM 16511 / NBRC 101810 / Mat9-16</strain>
    </source>
</reference>
<dbReference type="PANTHER" id="PTHR30313">
    <property type="entry name" value="DNA PRIMASE"/>
    <property type="match status" value="1"/>
</dbReference>
<evidence type="ECO:0000256" key="15">
    <source>
        <dbReference type="SAM" id="Coils"/>
    </source>
</evidence>
<protein>
    <recommendedName>
        <fullName evidence="12 13">DNA primase</fullName>
        <ecNumber evidence="12">2.7.7.101</ecNumber>
    </recommendedName>
</protein>
<evidence type="ECO:0000256" key="3">
    <source>
        <dbReference type="ARBA" id="ARBA00022679"/>
    </source>
</evidence>
<comment type="function">
    <text evidence="12 13">RNA polymerase that catalyzes the synthesis of short RNA molecules used as primers for DNA polymerase during DNA replication.</text>
</comment>
<dbReference type="InterPro" id="IPR034151">
    <property type="entry name" value="TOPRIM_DnaG_bac"/>
</dbReference>
<dbReference type="InterPro" id="IPR037068">
    <property type="entry name" value="DNA_primase_core_N_sf"/>
</dbReference>
<feature type="domain" description="Toprim" evidence="16">
    <location>
        <begin position="257"/>
        <end position="340"/>
    </location>
</feature>
<evidence type="ECO:0000313" key="17">
    <source>
        <dbReference type="EMBL" id="AFH48035.1"/>
    </source>
</evidence>
<dbReference type="PIRSF" id="PIRSF002811">
    <property type="entry name" value="DnaG"/>
    <property type="match status" value="1"/>
</dbReference>
<dbReference type="AlphaFoldDB" id="I0AGC8"/>
<dbReference type="SMART" id="SM00400">
    <property type="entry name" value="ZnF_CHCC"/>
    <property type="match status" value="1"/>
</dbReference>
<keyword evidence="15" id="KW-0175">Coiled coil</keyword>
<dbReference type="EMBL" id="CP003418">
    <property type="protein sequence ID" value="AFH48035.1"/>
    <property type="molecule type" value="Genomic_DNA"/>
</dbReference>
<evidence type="ECO:0000256" key="4">
    <source>
        <dbReference type="ARBA" id="ARBA00022695"/>
    </source>
</evidence>
<accession>I0AGC8</accession>
<evidence type="ECO:0000256" key="8">
    <source>
        <dbReference type="ARBA" id="ARBA00022833"/>
    </source>
</evidence>
<evidence type="ECO:0000256" key="9">
    <source>
        <dbReference type="ARBA" id="ARBA00022842"/>
    </source>
</evidence>
<dbReference type="OrthoDB" id="9803773at2"/>
<keyword evidence="18" id="KW-1185">Reference proteome</keyword>
<evidence type="ECO:0000256" key="12">
    <source>
        <dbReference type="HAMAP-Rule" id="MF_00974"/>
    </source>
</evidence>
<keyword evidence="5 12" id="KW-0235">DNA replication</keyword>
<dbReference type="GO" id="GO:0006269">
    <property type="term" value="P:DNA replication, synthesis of primer"/>
    <property type="evidence" value="ECO:0007669"/>
    <property type="project" value="UniProtKB-UniRule"/>
</dbReference>
<dbReference type="Gene3D" id="3.40.1360.10">
    <property type="match status" value="1"/>
</dbReference>
<dbReference type="SUPFAM" id="SSF56731">
    <property type="entry name" value="DNA primase core"/>
    <property type="match status" value="1"/>
</dbReference>
<keyword evidence="4 12" id="KW-0548">Nucleotidyltransferase</keyword>
<dbReference type="InterPro" id="IPR016136">
    <property type="entry name" value="DNA_helicase_N/primase_C"/>
</dbReference>
<organism evidence="17 18">
    <name type="scientific">Ignavibacterium album (strain DSM 19864 / JCM 16511 / NBRC 101810 / Mat9-16)</name>
    <dbReference type="NCBI Taxonomy" id="945713"/>
    <lineage>
        <taxon>Bacteria</taxon>
        <taxon>Pseudomonadati</taxon>
        <taxon>Ignavibacteriota</taxon>
        <taxon>Ignavibacteria</taxon>
        <taxon>Ignavibacteriales</taxon>
        <taxon>Ignavibacteriaceae</taxon>
        <taxon>Ignavibacterium</taxon>
    </lineage>
</organism>
<dbReference type="STRING" id="945713.IALB_0323"/>
<keyword evidence="8 12" id="KW-0862">Zinc</keyword>
<dbReference type="GO" id="GO:0000428">
    <property type="term" value="C:DNA-directed RNA polymerase complex"/>
    <property type="evidence" value="ECO:0007669"/>
    <property type="project" value="UniProtKB-KW"/>
</dbReference>
<evidence type="ECO:0000256" key="14">
    <source>
        <dbReference type="PIRSR" id="PIRSR002811-1"/>
    </source>
</evidence>
<dbReference type="SMART" id="SM00493">
    <property type="entry name" value="TOPRIM"/>
    <property type="match status" value="1"/>
</dbReference>
<keyword evidence="10 12" id="KW-0238">DNA-binding</keyword>
<dbReference type="GO" id="GO:0008270">
    <property type="term" value="F:zinc ion binding"/>
    <property type="evidence" value="ECO:0007669"/>
    <property type="project" value="UniProtKB-UniRule"/>
</dbReference>
<dbReference type="InterPro" id="IPR002694">
    <property type="entry name" value="Znf_CHC2"/>
</dbReference>
<evidence type="ECO:0000256" key="1">
    <source>
        <dbReference type="ARBA" id="ARBA00022478"/>
    </source>
</evidence>
<dbReference type="InterPro" id="IPR006295">
    <property type="entry name" value="DNA_primase_DnaG"/>
</dbReference>
<comment type="catalytic activity">
    <reaction evidence="12">
        <text>ssDNA + n NTP = ssDNA/pppN(pN)n-1 hybrid + (n-1) diphosphate.</text>
        <dbReference type="EC" id="2.7.7.101"/>
    </reaction>
</comment>